<keyword evidence="1" id="KW-0812">Transmembrane</keyword>
<dbReference type="AlphaFoldDB" id="A0A6A3VQ90"/>
<protein>
    <recommendedName>
        <fullName evidence="2">Reverse transcriptase domain-containing protein</fullName>
    </recommendedName>
</protein>
<feature type="transmembrane region" description="Helical" evidence="1">
    <location>
        <begin position="27"/>
        <end position="44"/>
    </location>
</feature>
<feature type="transmembrane region" description="Helical" evidence="1">
    <location>
        <begin position="65"/>
        <end position="91"/>
    </location>
</feature>
<keyword evidence="1" id="KW-0472">Membrane</keyword>
<dbReference type="InterPro" id="IPR000477">
    <property type="entry name" value="RT_dom"/>
</dbReference>
<dbReference type="Pfam" id="PF00078">
    <property type="entry name" value="RVT_1"/>
    <property type="match status" value="1"/>
</dbReference>
<proteinExistence type="predicted"/>
<dbReference type="EMBL" id="QXGD01004287">
    <property type="protein sequence ID" value="KAE9171432.1"/>
    <property type="molecule type" value="Genomic_DNA"/>
</dbReference>
<keyword evidence="1" id="KW-1133">Transmembrane helix</keyword>
<accession>A0A6A3VQ90</accession>
<name>A0A6A3VQ90_9STRA</name>
<dbReference type="PROSITE" id="PS50878">
    <property type="entry name" value="RT_POL"/>
    <property type="match status" value="1"/>
</dbReference>
<sequence length="600" mass="66646">MTDPVMAAALALLLDFRKAYDSVDREFLYASLLWLGFPTTYVNAMRGMHEGTRVRFLANGYRSRWVAVTCGIRPGCPLAPLLFLFVLEALYRRIDQEPKLSGIVLRSAAGSVRLKVGGYADDTASYVSTIAEVILVMTITRIFASASGLRLNEEKTLVIALNPESIQKMGPLPAPLRLQAITKLSRYLGLQVGSVQDPDYTWQVARTQLVARLALATRKTLTVDQRSLIATAIVIPKLLYIGRHQWPSKGTIQAFQKMIKNYIWHGRFTECDVGGRAWLNQHVATLPRQQGGLAVPDLKMELLALAAVTVNNWAVDSDPDTQILGDVLAGCQTVGVAPQVYITPRHTPPTVHNRRVKESIWSTGLSVCNSFGGVSPAASKAAMVVALHCTLYFRGPVVATWYGRRMTLDTQPLQGPLSRQYQATEETLHGDFCSEWVPYMALEELKLFTETGVARGIKSTMRALCRNGTLVKDVLHWRWLAKGGMLVTVLVDKFTRTIRRQAERLMVLILLNFPQLLRHGEHSGRIRYETKDPAHAPVQLCIDFERRLEGLTGFGGNREDMAIVRTHRDMIAATQRAVGVGFATPKDWNFYGGGSTSGNR</sequence>
<evidence type="ECO:0000313" key="4">
    <source>
        <dbReference type="Proteomes" id="UP000440367"/>
    </source>
</evidence>
<dbReference type="Proteomes" id="UP000440367">
    <property type="component" value="Unassembled WGS sequence"/>
</dbReference>
<feature type="domain" description="Reverse transcriptase" evidence="2">
    <location>
        <begin position="1"/>
        <end position="192"/>
    </location>
</feature>
<evidence type="ECO:0000256" key="1">
    <source>
        <dbReference type="SAM" id="Phobius"/>
    </source>
</evidence>
<dbReference type="PANTHER" id="PTHR19446">
    <property type="entry name" value="REVERSE TRANSCRIPTASES"/>
    <property type="match status" value="1"/>
</dbReference>
<gene>
    <name evidence="3" type="ORF">PF002_g29827</name>
</gene>
<reference evidence="3 4" key="1">
    <citation type="submission" date="2018-08" db="EMBL/GenBank/DDBJ databases">
        <title>Genomic investigation of the strawberry pathogen Phytophthora fragariae indicates pathogenicity is determined by transcriptional variation in three key races.</title>
        <authorList>
            <person name="Adams T.M."/>
            <person name="Armitage A.D."/>
            <person name="Sobczyk M.K."/>
            <person name="Bates H.J."/>
            <person name="Dunwell J.M."/>
            <person name="Nellist C.F."/>
            <person name="Harrison R.J."/>
        </authorList>
    </citation>
    <scope>NUCLEOTIDE SEQUENCE [LARGE SCALE GENOMIC DNA]</scope>
    <source>
        <strain evidence="3 4">BC-1</strain>
    </source>
</reference>
<evidence type="ECO:0000259" key="2">
    <source>
        <dbReference type="PROSITE" id="PS50878"/>
    </source>
</evidence>
<evidence type="ECO:0000313" key="3">
    <source>
        <dbReference type="EMBL" id="KAE9171432.1"/>
    </source>
</evidence>
<comment type="caution">
    <text evidence="3">The sequence shown here is derived from an EMBL/GenBank/DDBJ whole genome shotgun (WGS) entry which is preliminary data.</text>
</comment>
<organism evidence="3 4">
    <name type="scientific">Phytophthora fragariae</name>
    <dbReference type="NCBI Taxonomy" id="53985"/>
    <lineage>
        <taxon>Eukaryota</taxon>
        <taxon>Sar</taxon>
        <taxon>Stramenopiles</taxon>
        <taxon>Oomycota</taxon>
        <taxon>Peronosporomycetes</taxon>
        <taxon>Peronosporales</taxon>
        <taxon>Peronosporaceae</taxon>
        <taxon>Phytophthora</taxon>
    </lineage>
</organism>